<name>A0A9P4UYL1_9PLEO</name>
<comment type="similarity">
    <text evidence="1">Belongs to the AIM32 family.</text>
</comment>
<dbReference type="EMBL" id="ML996248">
    <property type="protein sequence ID" value="KAF2729330.1"/>
    <property type="molecule type" value="Genomic_DNA"/>
</dbReference>
<dbReference type="InterPro" id="IPR009737">
    <property type="entry name" value="Aim32/Apd1-like"/>
</dbReference>
<dbReference type="SUPFAM" id="SSF52833">
    <property type="entry name" value="Thioredoxin-like"/>
    <property type="match status" value="1"/>
</dbReference>
<dbReference type="OrthoDB" id="10253744at2759"/>
<protein>
    <recommendedName>
        <fullName evidence="2">Altered inheritance of mitochondria protein 32</fullName>
    </recommendedName>
</protein>
<keyword evidence="4" id="KW-1185">Reference proteome</keyword>
<dbReference type="AlphaFoldDB" id="A0A9P4UYL1"/>
<dbReference type="InterPro" id="IPR036249">
    <property type="entry name" value="Thioredoxin-like_sf"/>
</dbReference>
<dbReference type="Pfam" id="PF06999">
    <property type="entry name" value="Suc_Fer-like"/>
    <property type="match status" value="1"/>
</dbReference>
<sequence>MSSTRWHTPIARSLRHLSISAPRSSPSTPTIPYTWTCPSPTCSCAPAPQDLDIDRKTPLLNTMPAHSQHLLICTGNSDWTSRIEDEPTPSGAFIRGLKSIIGKGGPAFDPFTHTLISTSSLPANPDPSLTDILLLPSFKRISNLQSNTPTLSNLASAHLKPRTLHPFHASLSPAQKSLLTRDESAAALLPPPTDVDRVTILICGHASRDSRCGVLGPILQHEFERHLHRAGVKGYVALISHIGGHKFAGNVIVYLPPGHGGELAGSGVWYGRVGPGEVEGVVEETVVGGRVVGELFRGGMMGDGRGMGGLVEEEIRKERGEEEGGLRLRPRARG</sequence>
<dbReference type="PANTHER" id="PTHR31902">
    <property type="entry name" value="ACTIN PATCHES DISTAL PROTEIN 1"/>
    <property type="match status" value="1"/>
</dbReference>
<reference evidence="3" key="1">
    <citation type="journal article" date="2020" name="Stud. Mycol.">
        <title>101 Dothideomycetes genomes: a test case for predicting lifestyles and emergence of pathogens.</title>
        <authorList>
            <person name="Haridas S."/>
            <person name="Albert R."/>
            <person name="Binder M."/>
            <person name="Bloem J."/>
            <person name="Labutti K."/>
            <person name="Salamov A."/>
            <person name="Andreopoulos B."/>
            <person name="Baker S."/>
            <person name="Barry K."/>
            <person name="Bills G."/>
            <person name="Bluhm B."/>
            <person name="Cannon C."/>
            <person name="Castanera R."/>
            <person name="Culley D."/>
            <person name="Daum C."/>
            <person name="Ezra D."/>
            <person name="Gonzalez J."/>
            <person name="Henrissat B."/>
            <person name="Kuo A."/>
            <person name="Liang C."/>
            <person name="Lipzen A."/>
            <person name="Lutzoni F."/>
            <person name="Magnuson J."/>
            <person name="Mondo S."/>
            <person name="Nolan M."/>
            <person name="Ohm R."/>
            <person name="Pangilinan J."/>
            <person name="Park H.-J."/>
            <person name="Ramirez L."/>
            <person name="Alfaro M."/>
            <person name="Sun H."/>
            <person name="Tritt A."/>
            <person name="Yoshinaga Y."/>
            <person name="Zwiers L.-H."/>
            <person name="Turgeon B."/>
            <person name="Goodwin S."/>
            <person name="Spatafora J."/>
            <person name="Crous P."/>
            <person name="Grigoriev I."/>
        </authorList>
    </citation>
    <scope>NUCLEOTIDE SEQUENCE</scope>
    <source>
        <strain evidence="3">CBS 125425</strain>
    </source>
</reference>
<accession>A0A9P4UYL1</accession>
<dbReference type="Proteomes" id="UP000799444">
    <property type="component" value="Unassembled WGS sequence"/>
</dbReference>
<evidence type="ECO:0000256" key="2">
    <source>
        <dbReference type="ARBA" id="ARBA00040895"/>
    </source>
</evidence>
<evidence type="ECO:0000313" key="4">
    <source>
        <dbReference type="Proteomes" id="UP000799444"/>
    </source>
</evidence>
<proteinExistence type="inferred from homology"/>
<comment type="caution">
    <text evidence="3">The sequence shown here is derived from an EMBL/GenBank/DDBJ whole genome shotgun (WGS) entry which is preliminary data.</text>
</comment>
<organism evidence="3 4">
    <name type="scientific">Polyplosphaeria fusca</name>
    <dbReference type="NCBI Taxonomy" id="682080"/>
    <lineage>
        <taxon>Eukaryota</taxon>
        <taxon>Fungi</taxon>
        <taxon>Dikarya</taxon>
        <taxon>Ascomycota</taxon>
        <taxon>Pezizomycotina</taxon>
        <taxon>Dothideomycetes</taxon>
        <taxon>Pleosporomycetidae</taxon>
        <taxon>Pleosporales</taxon>
        <taxon>Tetraplosphaeriaceae</taxon>
        <taxon>Polyplosphaeria</taxon>
    </lineage>
</organism>
<evidence type="ECO:0000313" key="3">
    <source>
        <dbReference type="EMBL" id="KAF2729330.1"/>
    </source>
</evidence>
<gene>
    <name evidence="3" type="ORF">EJ04DRAFT_502512</name>
</gene>
<dbReference type="Gene3D" id="3.40.30.10">
    <property type="entry name" value="Glutaredoxin"/>
    <property type="match status" value="1"/>
</dbReference>
<dbReference type="PANTHER" id="PTHR31902:SF7">
    <property type="entry name" value="ALTERED INHERITANCE OF MITOCHONDRIA PROTEIN 32"/>
    <property type="match status" value="1"/>
</dbReference>
<dbReference type="CDD" id="cd03062">
    <property type="entry name" value="TRX_Fd_Sucrase"/>
    <property type="match status" value="1"/>
</dbReference>
<evidence type="ECO:0000256" key="1">
    <source>
        <dbReference type="ARBA" id="ARBA00038208"/>
    </source>
</evidence>